<dbReference type="KEGG" id="abaw:D5400_01385"/>
<evidence type="ECO:0000256" key="6">
    <source>
        <dbReference type="ARBA" id="ARBA00022801"/>
    </source>
</evidence>
<dbReference type="Gene3D" id="3.90.79.10">
    <property type="entry name" value="Nucleoside Triphosphate Pyrophosphohydrolase"/>
    <property type="match status" value="1"/>
</dbReference>
<keyword evidence="7" id="KW-0460">Magnesium</keyword>
<dbReference type="InterPro" id="IPR015376">
    <property type="entry name" value="Znr_NADH_PPase"/>
</dbReference>
<dbReference type="Pfam" id="PF09296">
    <property type="entry name" value="NUDIX-like"/>
    <property type="match status" value="1"/>
</dbReference>
<evidence type="ECO:0000256" key="3">
    <source>
        <dbReference type="ARBA" id="ARBA00009595"/>
    </source>
</evidence>
<sequence length="317" mass="34405">MTSLFTGTGAEPSARVAFAGNRLQRLSEKRPAGCLEDALSAPETRIFGFIGGKLLLDTRQGEPQAGRSLSAFDALSPDRPNAILLGYDKGVAQVAMPLKADVETLPEGLEALAPRGLYLKHLLPDETVGIVAQGAAMVNWTLSSQFCGVCGGRTVSEAGGYRRRCPETEGGCGTTLFPRTDPVVIMLAIDETGDRCLLGRSPHFPPGFYSCLAGFLEPGETMEDAVRRETHEESGISVGQVRYHASQPWPMPHTMMVGFYAQALSMDIAMDGDELEDCRWFTRQEAVRLLERIEGELTTAPDGTIANRLLRDWVARS</sequence>
<evidence type="ECO:0000256" key="2">
    <source>
        <dbReference type="ARBA" id="ARBA00001947"/>
    </source>
</evidence>
<dbReference type="PANTHER" id="PTHR42904:SF6">
    <property type="entry name" value="NAD-CAPPED RNA HYDROLASE NUDT12"/>
    <property type="match status" value="1"/>
</dbReference>
<dbReference type="InterPro" id="IPR049734">
    <property type="entry name" value="NudC-like_C"/>
</dbReference>
<evidence type="ECO:0000313" key="12">
    <source>
        <dbReference type="Proteomes" id="UP000268192"/>
    </source>
</evidence>
<dbReference type="CDD" id="cd03429">
    <property type="entry name" value="NUDIX_NADH_pyrophosphatase_Nudt13"/>
    <property type="match status" value="1"/>
</dbReference>
<dbReference type="AlphaFoldDB" id="A0A3S9AZH9"/>
<evidence type="ECO:0000313" key="11">
    <source>
        <dbReference type="EMBL" id="AZN70100.1"/>
    </source>
</evidence>
<dbReference type="RefSeq" id="WP_126006933.1">
    <property type="nucleotide sequence ID" value="NZ_CP032509.1"/>
</dbReference>
<feature type="domain" description="Nudix hydrolase" evidence="10">
    <location>
        <begin position="178"/>
        <end position="311"/>
    </location>
</feature>
<evidence type="ECO:0000256" key="1">
    <source>
        <dbReference type="ARBA" id="ARBA00001946"/>
    </source>
</evidence>
<dbReference type="PANTHER" id="PTHR42904">
    <property type="entry name" value="NUDIX HYDROLASE, NUDC SUBFAMILY"/>
    <property type="match status" value="1"/>
</dbReference>
<dbReference type="PROSITE" id="PS00893">
    <property type="entry name" value="NUDIX_BOX"/>
    <property type="match status" value="1"/>
</dbReference>
<dbReference type="InterPro" id="IPR015797">
    <property type="entry name" value="NUDIX_hydrolase-like_dom_sf"/>
</dbReference>
<evidence type="ECO:0000256" key="4">
    <source>
        <dbReference type="ARBA" id="ARBA00012381"/>
    </source>
</evidence>
<comment type="catalytic activity">
    <reaction evidence="9">
        <text>a 5'-end NAD(+)-phospho-ribonucleoside in mRNA + H2O = a 5'-end phospho-adenosine-phospho-ribonucleoside in mRNA + beta-nicotinamide D-ribonucleotide + 2 H(+)</text>
        <dbReference type="Rhea" id="RHEA:60876"/>
        <dbReference type="Rhea" id="RHEA-COMP:15698"/>
        <dbReference type="Rhea" id="RHEA-COMP:15719"/>
        <dbReference type="ChEBI" id="CHEBI:14649"/>
        <dbReference type="ChEBI" id="CHEBI:15377"/>
        <dbReference type="ChEBI" id="CHEBI:15378"/>
        <dbReference type="ChEBI" id="CHEBI:144029"/>
        <dbReference type="ChEBI" id="CHEBI:144051"/>
    </reaction>
    <physiologicalReaction direction="left-to-right" evidence="9">
        <dbReference type="Rhea" id="RHEA:60877"/>
    </physiologicalReaction>
</comment>
<dbReference type="OrthoDB" id="9791656at2"/>
<evidence type="ECO:0000256" key="5">
    <source>
        <dbReference type="ARBA" id="ARBA00022723"/>
    </source>
</evidence>
<dbReference type="PROSITE" id="PS51462">
    <property type="entry name" value="NUDIX"/>
    <property type="match status" value="1"/>
</dbReference>
<dbReference type="Proteomes" id="UP000268192">
    <property type="component" value="Chromosome"/>
</dbReference>
<keyword evidence="8" id="KW-0520">NAD</keyword>
<evidence type="ECO:0000256" key="8">
    <source>
        <dbReference type="ARBA" id="ARBA00023027"/>
    </source>
</evidence>
<dbReference type="InterPro" id="IPR020084">
    <property type="entry name" value="NUDIX_hydrolase_CS"/>
</dbReference>
<dbReference type="GO" id="GO:0035529">
    <property type="term" value="F:NADH pyrophosphatase activity"/>
    <property type="evidence" value="ECO:0007669"/>
    <property type="project" value="TreeGrafter"/>
</dbReference>
<dbReference type="EC" id="3.6.1.22" evidence="4"/>
<dbReference type="GO" id="GO:0019677">
    <property type="term" value="P:NAD+ catabolic process"/>
    <property type="evidence" value="ECO:0007669"/>
    <property type="project" value="TreeGrafter"/>
</dbReference>
<dbReference type="GO" id="GO:0006742">
    <property type="term" value="P:NADP+ catabolic process"/>
    <property type="evidence" value="ECO:0007669"/>
    <property type="project" value="TreeGrafter"/>
</dbReference>
<name>A0A3S9AZH9_9HYPH</name>
<keyword evidence="6 11" id="KW-0378">Hydrolase</keyword>
<dbReference type="SUPFAM" id="SSF55811">
    <property type="entry name" value="Nudix"/>
    <property type="match status" value="1"/>
</dbReference>
<dbReference type="InterPro" id="IPR015375">
    <property type="entry name" value="NADH_PPase-like_N"/>
</dbReference>
<proteinExistence type="inferred from homology"/>
<keyword evidence="12" id="KW-1185">Reference proteome</keyword>
<accession>A0A3S9AZH9</accession>
<keyword evidence="5" id="KW-0479">Metal-binding</keyword>
<organism evidence="11 12">
    <name type="scientific">Georhizobium profundi</name>
    <dbReference type="NCBI Taxonomy" id="2341112"/>
    <lineage>
        <taxon>Bacteria</taxon>
        <taxon>Pseudomonadati</taxon>
        <taxon>Pseudomonadota</taxon>
        <taxon>Alphaproteobacteria</taxon>
        <taxon>Hyphomicrobiales</taxon>
        <taxon>Rhizobiaceae</taxon>
        <taxon>Georhizobium</taxon>
    </lineage>
</organism>
<dbReference type="Gene3D" id="3.90.79.20">
    <property type="match status" value="1"/>
</dbReference>
<comment type="cofactor">
    <cofactor evidence="2">
        <name>Zn(2+)</name>
        <dbReference type="ChEBI" id="CHEBI:29105"/>
    </cofactor>
</comment>
<comment type="cofactor">
    <cofactor evidence="1">
        <name>Mg(2+)</name>
        <dbReference type="ChEBI" id="CHEBI:18420"/>
    </cofactor>
</comment>
<dbReference type="GO" id="GO:0110153">
    <property type="term" value="F:RNA NAD-cap (NMN-forming) hydrolase activity"/>
    <property type="evidence" value="ECO:0007669"/>
    <property type="project" value="RHEA"/>
</dbReference>
<dbReference type="Pfam" id="PF09297">
    <property type="entry name" value="Zn_ribbon_NUD"/>
    <property type="match status" value="1"/>
</dbReference>
<reference evidence="11 12" key="1">
    <citation type="submission" date="2018-09" db="EMBL/GenBank/DDBJ databases">
        <title>Marinorhizobium profundi gen. nov., sp. nov., isolated from a deep-sea sediment sample from the New Britain Trench and proposal of Marinorhizobiaceae fam. nov. in the order Rhizobiales of the class Alphaproteobacteria.</title>
        <authorList>
            <person name="Cao J."/>
        </authorList>
    </citation>
    <scope>NUCLEOTIDE SEQUENCE [LARGE SCALE GENOMIC DNA]</scope>
    <source>
        <strain evidence="11 12">WS11</strain>
    </source>
</reference>
<evidence type="ECO:0000256" key="9">
    <source>
        <dbReference type="ARBA" id="ARBA00023679"/>
    </source>
</evidence>
<dbReference type="InterPro" id="IPR000086">
    <property type="entry name" value="NUDIX_hydrolase_dom"/>
</dbReference>
<dbReference type="EMBL" id="CP032509">
    <property type="protein sequence ID" value="AZN70100.1"/>
    <property type="molecule type" value="Genomic_DNA"/>
</dbReference>
<evidence type="ECO:0000256" key="7">
    <source>
        <dbReference type="ARBA" id="ARBA00022842"/>
    </source>
</evidence>
<evidence type="ECO:0000259" key="10">
    <source>
        <dbReference type="PROSITE" id="PS51462"/>
    </source>
</evidence>
<gene>
    <name evidence="11" type="ORF">D5400_01385</name>
</gene>
<comment type="similarity">
    <text evidence="3">Belongs to the Nudix hydrolase family. NudC subfamily.</text>
</comment>
<protein>
    <recommendedName>
        <fullName evidence="4">NAD(+) diphosphatase</fullName>
        <ecNumber evidence="4">3.6.1.22</ecNumber>
    </recommendedName>
</protein>
<dbReference type="GO" id="GO:0046872">
    <property type="term" value="F:metal ion binding"/>
    <property type="evidence" value="ECO:0007669"/>
    <property type="project" value="UniProtKB-KW"/>
</dbReference>
<dbReference type="GO" id="GO:0005829">
    <property type="term" value="C:cytosol"/>
    <property type="evidence" value="ECO:0007669"/>
    <property type="project" value="TreeGrafter"/>
</dbReference>
<dbReference type="InterPro" id="IPR050241">
    <property type="entry name" value="NAD-cap_RNA_hydrolase_NudC"/>
</dbReference>
<dbReference type="Pfam" id="PF00293">
    <property type="entry name" value="NUDIX"/>
    <property type="match status" value="1"/>
</dbReference>
<dbReference type="NCBIfam" id="NF001299">
    <property type="entry name" value="PRK00241.1"/>
    <property type="match status" value="1"/>
</dbReference>